<evidence type="ECO:0000256" key="1">
    <source>
        <dbReference type="ARBA" id="ARBA00022670"/>
    </source>
</evidence>
<dbReference type="InterPro" id="IPR001506">
    <property type="entry name" value="Peptidase_M12A"/>
</dbReference>
<dbReference type="PANTHER" id="PTHR10127">
    <property type="entry name" value="DISCOIDIN, CUB, EGF, LAMININ , AND ZINC METALLOPROTEASE DOMAIN CONTAINING"/>
    <property type="match status" value="1"/>
</dbReference>
<proteinExistence type="predicted"/>
<dbReference type="CDD" id="cd04280">
    <property type="entry name" value="ZnMc_astacin_like"/>
    <property type="match status" value="1"/>
</dbReference>
<evidence type="ECO:0000256" key="2">
    <source>
        <dbReference type="ARBA" id="ARBA00022723"/>
    </source>
</evidence>
<dbReference type="Pfam" id="PF01400">
    <property type="entry name" value="Astacin"/>
    <property type="match status" value="1"/>
</dbReference>
<evidence type="ECO:0000256" key="4">
    <source>
        <dbReference type="ARBA" id="ARBA00022833"/>
    </source>
</evidence>
<sequence>MENTQAVLLMILVIGIYEMNAKHLKSPTHLLSKTHLLLPSQKHYQPPEQEATDGCFQSDIKLTKDQSETLRAIELQTTQRRLGRRKAIAVLARRWPDGIVPYEISSSSQVDTDAILEAIDHWETNTCLEFPPYNSTVHTSWIRFIKDVGCWSYVGRVGGGYQNISIGFTCEMFGTIVHEIGHAIGFWHEHSRLDRDNYVTIHFENIETGAEHNFQKYSSLAGDSYNVTYDVGSIMHYGDKYFSKNNLTTITAINPAEQSIMGQRDSLSEADIQLAKLIYNCPPGLCTDNCIYDDDGDCDDGGPGSIFKICAYGSDCTDCGIRPDPQCNDLCSSNNDGECNDGGVGSEDSTCDYGSDCEDCGVRTDALCGTTCRYNADGDCDDGGSGADYNLCTFGSDCMDCGVRSSTMPELK</sequence>
<feature type="chain" id="PRO_5044988443" description="Metalloendopeptidase" evidence="7">
    <location>
        <begin position="22"/>
        <end position="412"/>
    </location>
</feature>
<keyword evidence="9" id="KW-1185">Reference proteome</keyword>
<keyword evidence="3 6" id="KW-0378">Hydrolase</keyword>
<evidence type="ECO:0000313" key="9">
    <source>
        <dbReference type="Proteomes" id="UP000694865"/>
    </source>
</evidence>
<accession>A0ABM0MMJ9</accession>
<dbReference type="Gene3D" id="3.40.390.10">
    <property type="entry name" value="Collagenase (Catalytic Domain)"/>
    <property type="match status" value="1"/>
</dbReference>
<feature type="domain" description="Peptidase M12A" evidence="8">
    <location>
        <begin position="86"/>
        <end position="282"/>
    </location>
</feature>
<dbReference type="GeneID" id="102806642"/>
<feature type="binding site" evidence="6">
    <location>
        <position position="182"/>
    </location>
    <ligand>
        <name>Zn(2+)</name>
        <dbReference type="ChEBI" id="CHEBI:29105"/>
        <note>catalytic</note>
    </ligand>
</feature>
<feature type="binding site" evidence="6">
    <location>
        <position position="188"/>
    </location>
    <ligand>
        <name>Zn(2+)</name>
        <dbReference type="ChEBI" id="CHEBI:29105"/>
        <note>catalytic</note>
    </ligand>
</feature>
<organism evidence="9 10">
    <name type="scientific">Saccoglossus kowalevskii</name>
    <name type="common">Acorn worm</name>
    <dbReference type="NCBI Taxonomy" id="10224"/>
    <lineage>
        <taxon>Eukaryota</taxon>
        <taxon>Metazoa</taxon>
        <taxon>Hemichordata</taxon>
        <taxon>Enteropneusta</taxon>
        <taxon>Harrimaniidae</taxon>
        <taxon>Saccoglossus</taxon>
    </lineage>
</organism>
<comment type="cofactor">
    <cofactor evidence="6 7">
        <name>Zn(2+)</name>
        <dbReference type="ChEBI" id="CHEBI:29105"/>
    </cofactor>
    <text evidence="6 7">Binds 1 zinc ion per subunit.</text>
</comment>
<dbReference type="PROSITE" id="PS51864">
    <property type="entry name" value="ASTACIN"/>
    <property type="match status" value="1"/>
</dbReference>
<gene>
    <name evidence="10" type="primary">LOC102806642</name>
</gene>
<evidence type="ECO:0000256" key="7">
    <source>
        <dbReference type="RuleBase" id="RU361183"/>
    </source>
</evidence>
<evidence type="ECO:0000259" key="8">
    <source>
        <dbReference type="PROSITE" id="PS51864"/>
    </source>
</evidence>
<dbReference type="InterPro" id="IPR034035">
    <property type="entry name" value="Astacin-like_dom"/>
</dbReference>
<name>A0ABM0MMJ9_SACKO</name>
<reference evidence="10" key="1">
    <citation type="submission" date="2025-08" db="UniProtKB">
        <authorList>
            <consortium name="RefSeq"/>
        </authorList>
    </citation>
    <scope>IDENTIFICATION</scope>
    <source>
        <tissue evidence="10">Testes</tissue>
    </source>
</reference>
<dbReference type="PANTHER" id="PTHR10127:SF780">
    <property type="entry name" value="METALLOENDOPEPTIDASE"/>
    <property type="match status" value="1"/>
</dbReference>
<evidence type="ECO:0000256" key="3">
    <source>
        <dbReference type="ARBA" id="ARBA00022801"/>
    </source>
</evidence>
<keyword evidence="4 6" id="KW-0862">Zinc</keyword>
<evidence type="ECO:0000313" key="10">
    <source>
        <dbReference type="RefSeq" id="XP_006821240.1"/>
    </source>
</evidence>
<dbReference type="EC" id="3.4.24.-" evidence="7"/>
<evidence type="ECO:0000256" key="5">
    <source>
        <dbReference type="ARBA" id="ARBA00023049"/>
    </source>
</evidence>
<dbReference type="InterPro" id="IPR024079">
    <property type="entry name" value="MetalloPept_cat_dom_sf"/>
</dbReference>
<dbReference type="SUPFAM" id="SSF55486">
    <property type="entry name" value="Metalloproteases ('zincins'), catalytic domain"/>
    <property type="match status" value="1"/>
</dbReference>
<keyword evidence="7" id="KW-0732">Signal</keyword>
<feature type="binding site" evidence="6">
    <location>
        <position position="178"/>
    </location>
    <ligand>
        <name>Zn(2+)</name>
        <dbReference type="ChEBI" id="CHEBI:29105"/>
        <note>catalytic</note>
    </ligand>
</feature>
<feature type="signal peptide" evidence="7">
    <location>
        <begin position="1"/>
        <end position="21"/>
    </location>
</feature>
<dbReference type="Proteomes" id="UP000694865">
    <property type="component" value="Unplaced"/>
</dbReference>
<keyword evidence="2 6" id="KW-0479">Metal-binding</keyword>
<dbReference type="SMART" id="SM00235">
    <property type="entry name" value="ZnMc"/>
    <property type="match status" value="1"/>
</dbReference>
<evidence type="ECO:0000256" key="6">
    <source>
        <dbReference type="PROSITE-ProRule" id="PRU01211"/>
    </source>
</evidence>
<keyword evidence="5 6" id="KW-0482">Metalloprotease</keyword>
<dbReference type="InterPro" id="IPR006026">
    <property type="entry name" value="Peptidase_Metallo"/>
</dbReference>
<dbReference type="PRINTS" id="PR00480">
    <property type="entry name" value="ASTACIN"/>
</dbReference>
<protein>
    <recommendedName>
        <fullName evidence="7">Metalloendopeptidase</fullName>
        <ecNumber evidence="7">3.4.24.-</ecNumber>
    </recommendedName>
</protein>
<dbReference type="RefSeq" id="XP_006821240.1">
    <property type="nucleotide sequence ID" value="XM_006821177.1"/>
</dbReference>
<feature type="active site" evidence="6">
    <location>
        <position position="179"/>
    </location>
</feature>
<keyword evidence="1 6" id="KW-0645">Protease</keyword>
<comment type="caution">
    <text evidence="6">Lacks conserved residue(s) required for the propagation of feature annotation.</text>
</comment>